<name>A0A5A7QUA6_STRAF</name>
<evidence type="ECO:0000313" key="1">
    <source>
        <dbReference type="EMBL" id="GER48810.1"/>
    </source>
</evidence>
<keyword evidence="2" id="KW-1185">Reference proteome</keyword>
<dbReference type="AlphaFoldDB" id="A0A5A7QUA6"/>
<accession>A0A5A7QUA6</accession>
<keyword evidence="1" id="KW-0804">Transcription</keyword>
<organism evidence="1 2">
    <name type="scientific">Striga asiatica</name>
    <name type="common">Asiatic witchweed</name>
    <name type="synonym">Buchnera asiatica</name>
    <dbReference type="NCBI Taxonomy" id="4170"/>
    <lineage>
        <taxon>Eukaryota</taxon>
        <taxon>Viridiplantae</taxon>
        <taxon>Streptophyta</taxon>
        <taxon>Embryophyta</taxon>
        <taxon>Tracheophyta</taxon>
        <taxon>Spermatophyta</taxon>
        <taxon>Magnoliopsida</taxon>
        <taxon>eudicotyledons</taxon>
        <taxon>Gunneridae</taxon>
        <taxon>Pentapetalae</taxon>
        <taxon>asterids</taxon>
        <taxon>lamiids</taxon>
        <taxon>Lamiales</taxon>
        <taxon>Orobanchaceae</taxon>
        <taxon>Buchnereae</taxon>
        <taxon>Striga</taxon>
    </lineage>
</organism>
<keyword evidence="1" id="KW-0240">DNA-directed RNA polymerase</keyword>
<protein>
    <submittedName>
        <fullName evidence="1">DNA-directed RNA polymerase subunit A</fullName>
    </submittedName>
</protein>
<dbReference type="Proteomes" id="UP000325081">
    <property type="component" value="Unassembled WGS sequence"/>
</dbReference>
<dbReference type="GO" id="GO:0000428">
    <property type="term" value="C:DNA-directed RNA polymerase complex"/>
    <property type="evidence" value="ECO:0007669"/>
    <property type="project" value="UniProtKB-KW"/>
</dbReference>
<gene>
    <name evidence="1" type="ORF">STAS_25994</name>
</gene>
<evidence type="ECO:0000313" key="2">
    <source>
        <dbReference type="Proteomes" id="UP000325081"/>
    </source>
</evidence>
<sequence>MNFPQVNTKTEHFKFILEGFSNKWNVCYEERFCMILQRLIRSEAMSHELQIEQAFNRLYQMCLIEVSPDVTLMECYVTFKVLKERFRTFSWLIEQDDVVYDVTMDKVYLDDNQKETAKHHWPLAQHYINCREPIWDTLKTTFGTIILEQYPGEDLIKRHPDLPSLDQLLDDYVAEASRMAGRRRPRR</sequence>
<proteinExistence type="predicted"/>
<reference evidence="2" key="1">
    <citation type="journal article" date="2019" name="Curr. Biol.">
        <title>Genome Sequence of Striga asiatica Provides Insight into the Evolution of Plant Parasitism.</title>
        <authorList>
            <person name="Yoshida S."/>
            <person name="Kim S."/>
            <person name="Wafula E.K."/>
            <person name="Tanskanen J."/>
            <person name="Kim Y.M."/>
            <person name="Honaas L."/>
            <person name="Yang Z."/>
            <person name="Spallek T."/>
            <person name="Conn C.E."/>
            <person name="Ichihashi Y."/>
            <person name="Cheong K."/>
            <person name="Cui S."/>
            <person name="Der J.P."/>
            <person name="Gundlach H."/>
            <person name="Jiao Y."/>
            <person name="Hori C."/>
            <person name="Ishida J.K."/>
            <person name="Kasahara H."/>
            <person name="Kiba T."/>
            <person name="Kim M.S."/>
            <person name="Koo N."/>
            <person name="Laohavisit A."/>
            <person name="Lee Y.H."/>
            <person name="Lumba S."/>
            <person name="McCourt P."/>
            <person name="Mortimer J.C."/>
            <person name="Mutuku J.M."/>
            <person name="Nomura T."/>
            <person name="Sasaki-Sekimoto Y."/>
            <person name="Seto Y."/>
            <person name="Wang Y."/>
            <person name="Wakatake T."/>
            <person name="Sakakibara H."/>
            <person name="Demura T."/>
            <person name="Yamaguchi S."/>
            <person name="Yoneyama K."/>
            <person name="Manabe R.I."/>
            <person name="Nelson D.C."/>
            <person name="Schulman A.H."/>
            <person name="Timko M.P."/>
            <person name="dePamphilis C.W."/>
            <person name="Choi D."/>
            <person name="Shirasu K."/>
        </authorList>
    </citation>
    <scope>NUCLEOTIDE SEQUENCE [LARGE SCALE GENOMIC DNA]</scope>
    <source>
        <strain evidence="2">cv. UVA1</strain>
    </source>
</reference>
<comment type="caution">
    <text evidence="1">The sequence shown here is derived from an EMBL/GenBank/DDBJ whole genome shotgun (WGS) entry which is preliminary data.</text>
</comment>
<dbReference type="EMBL" id="BKCP01008293">
    <property type="protein sequence ID" value="GER48810.1"/>
    <property type="molecule type" value="Genomic_DNA"/>
</dbReference>